<dbReference type="InterPro" id="IPR036691">
    <property type="entry name" value="Endo/exonu/phosph_ase_sf"/>
</dbReference>
<keyword evidence="2" id="KW-0540">Nuclease</keyword>
<dbReference type="InterPro" id="IPR005135">
    <property type="entry name" value="Endo/exonuclease/phosphatase"/>
</dbReference>
<gene>
    <name evidence="2" type="ORF">G3567_12025</name>
</gene>
<dbReference type="PANTHER" id="PTHR42834:SF1">
    <property type="entry name" value="ENDONUCLEASE_EXONUCLEASE_PHOSPHATASE FAMILY PROTEIN (AFU_ORTHOLOGUE AFUA_3G09210)"/>
    <property type="match status" value="1"/>
</dbReference>
<dbReference type="AlphaFoldDB" id="A0A6B3R5M5"/>
<sequence>MNSSFSNNRTPLNCTPKLKFLVCLCCIALLYSCKSSQDISRTDSKADSQVVPADYQYPEDETFKVLSWNVEHFVDAYDDPYMDASRENNPTPELENKVAYLAEALKNADADIVVLQEFESTKFLKEIAEEQLSGMGYEFFASAPSDGWYMNVVLMSKFPLGILYAYGNVTTPVVDYTNDEGLSETQNNLNTRMWSIEVFPSKNYDFILTGLHLKAGRGERNASMRLGQINFLKDQFSRFLDRNASQDLLIAGDLNSTLGSQEIETLKQGNTEGNTFFDPLPENILTHPSDKPSRRLDYILFNGNMQDEYIPETARVPELLEDEKMQAVSDHLPIVFQFTKSNP</sequence>
<dbReference type="Gene3D" id="3.60.10.10">
    <property type="entry name" value="Endonuclease/exonuclease/phosphatase"/>
    <property type="match status" value="1"/>
</dbReference>
<dbReference type="Pfam" id="PF03372">
    <property type="entry name" value="Exo_endo_phos"/>
    <property type="match status" value="1"/>
</dbReference>
<evidence type="ECO:0000259" key="1">
    <source>
        <dbReference type="Pfam" id="PF03372"/>
    </source>
</evidence>
<reference evidence="2 3" key="1">
    <citation type="submission" date="2020-02" db="EMBL/GenBank/DDBJ databases">
        <title>Flavobacteriaceae Psychroflexus bacterium YR1-1, complete genome.</title>
        <authorList>
            <person name="Li Y."/>
            <person name="Wu S."/>
        </authorList>
    </citation>
    <scope>NUCLEOTIDE SEQUENCE [LARGE SCALE GENOMIC DNA]</scope>
    <source>
        <strain evidence="2 3">YR1-1</strain>
    </source>
</reference>
<dbReference type="Proteomes" id="UP000478505">
    <property type="component" value="Unassembled WGS sequence"/>
</dbReference>
<name>A0A6B3R5M5_9FLAO</name>
<protein>
    <submittedName>
        <fullName evidence="2">Endonuclease/exonuclease/phosphatase family protein</fullName>
    </submittedName>
</protein>
<evidence type="ECO:0000313" key="2">
    <source>
        <dbReference type="EMBL" id="NEV94870.1"/>
    </source>
</evidence>
<comment type="caution">
    <text evidence="2">The sequence shown here is derived from an EMBL/GenBank/DDBJ whole genome shotgun (WGS) entry which is preliminary data.</text>
</comment>
<accession>A0A6B3R5M5</accession>
<keyword evidence="2" id="KW-0378">Hydrolase</keyword>
<keyword evidence="3" id="KW-1185">Reference proteome</keyword>
<dbReference type="RefSeq" id="WP_164005565.1">
    <property type="nucleotide sequence ID" value="NZ_JAAIKD010000007.1"/>
</dbReference>
<feature type="domain" description="Endonuclease/exonuclease/phosphatase" evidence="1">
    <location>
        <begin position="66"/>
        <end position="331"/>
    </location>
</feature>
<dbReference type="SUPFAM" id="SSF56219">
    <property type="entry name" value="DNase I-like"/>
    <property type="match status" value="1"/>
</dbReference>
<keyword evidence="2" id="KW-0269">Exonuclease</keyword>
<evidence type="ECO:0000313" key="3">
    <source>
        <dbReference type="Proteomes" id="UP000478505"/>
    </source>
</evidence>
<keyword evidence="2" id="KW-0255">Endonuclease</keyword>
<dbReference type="PANTHER" id="PTHR42834">
    <property type="entry name" value="ENDONUCLEASE/EXONUCLEASE/PHOSPHATASE FAMILY PROTEIN (AFU_ORTHOLOGUE AFUA_3G09210)"/>
    <property type="match status" value="1"/>
</dbReference>
<dbReference type="EMBL" id="JAAIKD010000007">
    <property type="protein sequence ID" value="NEV94870.1"/>
    <property type="molecule type" value="Genomic_DNA"/>
</dbReference>
<organism evidence="2 3">
    <name type="scientific">Psychroflexus aurantiacus</name>
    <dbReference type="NCBI Taxonomy" id="2709310"/>
    <lineage>
        <taxon>Bacteria</taxon>
        <taxon>Pseudomonadati</taxon>
        <taxon>Bacteroidota</taxon>
        <taxon>Flavobacteriia</taxon>
        <taxon>Flavobacteriales</taxon>
        <taxon>Flavobacteriaceae</taxon>
        <taxon>Psychroflexus</taxon>
    </lineage>
</organism>
<proteinExistence type="predicted"/>
<dbReference type="GO" id="GO:0004519">
    <property type="term" value="F:endonuclease activity"/>
    <property type="evidence" value="ECO:0007669"/>
    <property type="project" value="UniProtKB-KW"/>
</dbReference>
<dbReference type="GO" id="GO:0004527">
    <property type="term" value="F:exonuclease activity"/>
    <property type="evidence" value="ECO:0007669"/>
    <property type="project" value="UniProtKB-KW"/>
</dbReference>